<comment type="caution">
    <text evidence="1">The sequence shown here is derived from an EMBL/GenBank/DDBJ whole genome shotgun (WGS) entry which is preliminary data.</text>
</comment>
<dbReference type="Proteomes" id="UP000601055">
    <property type="component" value="Unassembled WGS sequence"/>
</dbReference>
<name>A0A923IVJ5_9SPHI</name>
<proteinExistence type="predicted"/>
<reference evidence="1" key="1">
    <citation type="submission" date="2019-11" db="EMBL/GenBank/DDBJ databases">
        <title>Description of Pedobacter sp. LMG 31464T.</title>
        <authorList>
            <person name="Carlier A."/>
            <person name="Qi S."/>
            <person name="Vandamme P."/>
        </authorList>
    </citation>
    <scope>NUCLEOTIDE SEQUENCE</scope>
    <source>
        <strain evidence="1">LMG 31464</strain>
    </source>
</reference>
<dbReference type="EMBL" id="WNXD01000002">
    <property type="protein sequence ID" value="MBB2147090.1"/>
    <property type="molecule type" value="Genomic_DNA"/>
</dbReference>
<evidence type="ECO:0000313" key="1">
    <source>
        <dbReference type="EMBL" id="MBB2147090.1"/>
    </source>
</evidence>
<gene>
    <name evidence="1" type="ORF">GM921_16415</name>
</gene>
<dbReference type="RefSeq" id="WP_182923718.1">
    <property type="nucleotide sequence ID" value="NZ_WNXD01000002.1"/>
</dbReference>
<dbReference type="AlphaFoldDB" id="A0A923IVJ5"/>
<organism evidence="1 2">
    <name type="scientific">Pedobacter planticolens</name>
    <dbReference type="NCBI Taxonomy" id="2679964"/>
    <lineage>
        <taxon>Bacteria</taxon>
        <taxon>Pseudomonadati</taxon>
        <taxon>Bacteroidota</taxon>
        <taxon>Sphingobacteriia</taxon>
        <taxon>Sphingobacteriales</taxon>
        <taxon>Sphingobacteriaceae</taxon>
        <taxon>Pedobacter</taxon>
    </lineage>
</organism>
<dbReference type="PROSITE" id="PS51257">
    <property type="entry name" value="PROKAR_LIPOPROTEIN"/>
    <property type="match status" value="1"/>
</dbReference>
<sequence length="205" mass="23638">MTTRLLLLAILATSLLISCKRGYKVENDKVYYEYWNEGSGQGKRFIEQADATTFQQMKFDCDCNLDFGKDKNHLFIDGEPIRDIDPNAFKFIGNYIFVDKDSAYFFGFYNNINDCSIKGIELDKLKLFEYPWSRAGNILIHGNDTLTLNDIDDFNAIDEDWGKTKKHVINDNKIVDGADPATFKVINSYSGRDKNNVYEFGKIKR</sequence>
<accession>A0A923IVJ5</accession>
<evidence type="ECO:0000313" key="2">
    <source>
        <dbReference type="Proteomes" id="UP000601055"/>
    </source>
</evidence>
<evidence type="ECO:0008006" key="3">
    <source>
        <dbReference type="Google" id="ProtNLM"/>
    </source>
</evidence>
<keyword evidence="2" id="KW-1185">Reference proteome</keyword>
<dbReference type="Pfam" id="PF13644">
    <property type="entry name" value="DKNYY"/>
    <property type="match status" value="1"/>
</dbReference>
<protein>
    <recommendedName>
        <fullName evidence="3">DKNYY family protein</fullName>
    </recommendedName>
</protein>
<dbReference type="InterPro" id="IPR027375">
    <property type="entry name" value="DKNYY"/>
</dbReference>